<feature type="domain" description="SPK" evidence="2">
    <location>
        <begin position="23"/>
        <end position="101"/>
    </location>
</feature>
<feature type="region of interest" description="Disordered" evidence="1">
    <location>
        <begin position="111"/>
        <end position="138"/>
    </location>
</feature>
<protein>
    <recommendedName>
        <fullName evidence="2">SPK domain-containing protein</fullName>
    </recommendedName>
</protein>
<dbReference type="AlphaFoldDB" id="E3LV00"/>
<evidence type="ECO:0000259" key="2">
    <source>
        <dbReference type="Pfam" id="PF04435"/>
    </source>
</evidence>
<accession>E3LV00</accession>
<dbReference type="InParanoid" id="E3LV00"/>
<gene>
    <name evidence="3" type="ORF">CRE_29651</name>
</gene>
<dbReference type="Pfam" id="PF04435">
    <property type="entry name" value="SPK"/>
    <property type="match status" value="1"/>
</dbReference>
<sequence length="138" mass="16278">MDIFSQEIIWKLKEIAGIRPIQILNLSQLWKSLRNQHRWSKSALFLHKNLREKIQPVLHDIVDLTVEVKIKIIFCASSRLDDRLKSMVSTAEYDEGGRIQRIRIGNEMLEGSHDGKLKNSFRRAKEAEAEQQERERRQ</sequence>
<dbReference type="InterPro" id="IPR006570">
    <property type="entry name" value="SPK_dom"/>
</dbReference>
<name>E3LV00_CAERE</name>
<keyword evidence="4" id="KW-1185">Reference proteome</keyword>
<evidence type="ECO:0000313" key="3">
    <source>
        <dbReference type="EMBL" id="EFP12740.1"/>
    </source>
</evidence>
<proteinExistence type="predicted"/>
<dbReference type="HOGENOM" id="CLU_1857160_0_0_1"/>
<organism evidence="4">
    <name type="scientific">Caenorhabditis remanei</name>
    <name type="common">Caenorhabditis vulgaris</name>
    <dbReference type="NCBI Taxonomy" id="31234"/>
    <lineage>
        <taxon>Eukaryota</taxon>
        <taxon>Metazoa</taxon>
        <taxon>Ecdysozoa</taxon>
        <taxon>Nematoda</taxon>
        <taxon>Chromadorea</taxon>
        <taxon>Rhabditida</taxon>
        <taxon>Rhabditina</taxon>
        <taxon>Rhabditomorpha</taxon>
        <taxon>Rhabditoidea</taxon>
        <taxon>Rhabditidae</taxon>
        <taxon>Peloderinae</taxon>
        <taxon>Caenorhabditis</taxon>
    </lineage>
</organism>
<evidence type="ECO:0000313" key="4">
    <source>
        <dbReference type="Proteomes" id="UP000008281"/>
    </source>
</evidence>
<dbReference type="EMBL" id="DS268416">
    <property type="protein sequence ID" value="EFP12740.1"/>
    <property type="molecule type" value="Genomic_DNA"/>
</dbReference>
<evidence type="ECO:0000256" key="1">
    <source>
        <dbReference type="SAM" id="MobiDB-lite"/>
    </source>
</evidence>
<dbReference type="Proteomes" id="UP000008281">
    <property type="component" value="Unassembled WGS sequence"/>
</dbReference>
<reference evidence="3" key="1">
    <citation type="submission" date="2007-07" db="EMBL/GenBank/DDBJ databases">
        <title>PCAP assembly of the Caenorhabditis remanei genome.</title>
        <authorList>
            <consortium name="The Caenorhabditis remanei Sequencing Consortium"/>
            <person name="Wilson R.K."/>
        </authorList>
    </citation>
    <scope>NUCLEOTIDE SEQUENCE [LARGE SCALE GENOMIC DNA]</scope>
    <source>
        <strain evidence="3">PB4641</strain>
    </source>
</reference>